<name>A0A2P2N079_RHIMU</name>
<dbReference type="AlphaFoldDB" id="A0A2P2N079"/>
<organism evidence="1">
    <name type="scientific">Rhizophora mucronata</name>
    <name type="common">Asiatic mangrove</name>
    <dbReference type="NCBI Taxonomy" id="61149"/>
    <lineage>
        <taxon>Eukaryota</taxon>
        <taxon>Viridiplantae</taxon>
        <taxon>Streptophyta</taxon>
        <taxon>Embryophyta</taxon>
        <taxon>Tracheophyta</taxon>
        <taxon>Spermatophyta</taxon>
        <taxon>Magnoliopsida</taxon>
        <taxon>eudicotyledons</taxon>
        <taxon>Gunneridae</taxon>
        <taxon>Pentapetalae</taxon>
        <taxon>rosids</taxon>
        <taxon>fabids</taxon>
        <taxon>Malpighiales</taxon>
        <taxon>Rhizophoraceae</taxon>
        <taxon>Rhizophora</taxon>
    </lineage>
</organism>
<sequence length="34" mass="3946">MDTTECKPTVSLTAYPLPHHYPHKLKPIRGKRND</sequence>
<accession>A0A2P2N079</accession>
<proteinExistence type="predicted"/>
<protein>
    <submittedName>
        <fullName evidence="1">Uncharacterized protein</fullName>
    </submittedName>
</protein>
<dbReference type="EMBL" id="GGEC01055370">
    <property type="protein sequence ID" value="MBX35854.1"/>
    <property type="molecule type" value="Transcribed_RNA"/>
</dbReference>
<reference evidence="1" key="1">
    <citation type="submission" date="2018-02" db="EMBL/GenBank/DDBJ databases">
        <title>Rhizophora mucronata_Transcriptome.</title>
        <authorList>
            <person name="Meera S.P."/>
            <person name="Sreeshan A."/>
            <person name="Augustine A."/>
        </authorList>
    </citation>
    <scope>NUCLEOTIDE SEQUENCE</scope>
    <source>
        <tissue evidence="1">Leaf</tissue>
    </source>
</reference>
<evidence type="ECO:0000313" key="1">
    <source>
        <dbReference type="EMBL" id="MBX35854.1"/>
    </source>
</evidence>